<accession>A0A0A9CXD4</accession>
<organism evidence="1">
    <name type="scientific">Arundo donax</name>
    <name type="common">Giant reed</name>
    <name type="synonym">Donax arundinaceus</name>
    <dbReference type="NCBI Taxonomy" id="35708"/>
    <lineage>
        <taxon>Eukaryota</taxon>
        <taxon>Viridiplantae</taxon>
        <taxon>Streptophyta</taxon>
        <taxon>Embryophyta</taxon>
        <taxon>Tracheophyta</taxon>
        <taxon>Spermatophyta</taxon>
        <taxon>Magnoliopsida</taxon>
        <taxon>Liliopsida</taxon>
        <taxon>Poales</taxon>
        <taxon>Poaceae</taxon>
        <taxon>PACMAD clade</taxon>
        <taxon>Arundinoideae</taxon>
        <taxon>Arundineae</taxon>
        <taxon>Arundo</taxon>
    </lineage>
</organism>
<evidence type="ECO:0000313" key="1">
    <source>
        <dbReference type="EMBL" id="JAD78050.1"/>
    </source>
</evidence>
<proteinExistence type="predicted"/>
<dbReference type="EMBL" id="GBRH01219845">
    <property type="protein sequence ID" value="JAD78050.1"/>
    <property type="molecule type" value="Transcribed_RNA"/>
</dbReference>
<reference evidence="1" key="2">
    <citation type="journal article" date="2015" name="Data Brief">
        <title>Shoot transcriptome of the giant reed, Arundo donax.</title>
        <authorList>
            <person name="Barrero R.A."/>
            <person name="Guerrero F.D."/>
            <person name="Moolhuijzen P."/>
            <person name="Goolsby J.A."/>
            <person name="Tidwell J."/>
            <person name="Bellgard S.E."/>
            <person name="Bellgard M.I."/>
        </authorList>
    </citation>
    <scope>NUCLEOTIDE SEQUENCE</scope>
    <source>
        <tissue evidence="1">Shoot tissue taken approximately 20 cm above the soil surface</tissue>
    </source>
</reference>
<reference evidence="1" key="1">
    <citation type="submission" date="2014-09" db="EMBL/GenBank/DDBJ databases">
        <authorList>
            <person name="Magalhaes I.L.F."/>
            <person name="Oliveira U."/>
            <person name="Santos F.R."/>
            <person name="Vidigal T.H.D.A."/>
            <person name="Brescovit A.D."/>
            <person name="Santos A.J."/>
        </authorList>
    </citation>
    <scope>NUCLEOTIDE SEQUENCE</scope>
    <source>
        <tissue evidence="1">Shoot tissue taken approximately 20 cm above the soil surface</tissue>
    </source>
</reference>
<protein>
    <submittedName>
        <fullName evidence="1">Uncharacterized protein</fullName>
    </submittedName>
</protein>
<sequence length="82" mass="9233">MVQCRETCYGVCLYVYLPNPNGDLLLLPPSPYCSFHFLSSFMLVASKATDGLTLAFAWRKSSNFSGLKKSFCATRISLLFFF</sequence>
<dbReference type="AlphaFoldDB" id="A0A0A9CXD4"/>
<name>A0A0A9CXD4_ARUDO</name>